<gene>
    <name evidence="1" type="ORF">ThidrDRAFT_2990</name>
</gene>
<evidence type="ECO:0000313" key="2">
    <source>
        <dbReference type="Proteomes" id="UP000004200"/>
    </source>
</evidence>
<dbReference type="STRING" id="765913.ThidrDRAFT_2990"/>
<proteinExistence type="predicted"/>
<dbReference type="AlphaFoldDB" id="G2E3X7"/>
<reference evidence="1 2" key="1">
    <citation type="submission" date="2011-06" db="EMBL/GenBank/DDBJ databases">
        <title>The draft genome of Thiorhodococcus drewsii AZ1.</title>
        <authorList>
            <consortium name="US DOE Joint Genome Institute (JGI-PGF)"/>
            <person name="Lucas S."/>
            <person name="Han J."/>
            <person name="Lapidus A."/>
            <person name="Cheng J.-F."/>
            <person name="Goodwin L."/>
            <person name="Pitluck S."/>
            <person name="Peters L."/>
            <person name="Land M.L."/>
            <person name="Hauser L."/>
            <person name="Vogl K."/>
            <person name="Liu Z."/>
            <person name="Imhoff J."/>
            <person name="Thiel V."/>
            <person name="Frigaard N.-U."/>
            <person name="Bryant D.A."/>
            <person name="Woyke T.J."/>
        </authorList>
    </citation>
    <scope>NUCLEOTIDE SEQUENCE [LARGE SCALE GENOMIC DNA]</scope>
    <source>
        <strain evidence="1 2">AZ1</strain>
    </source>
</reference>
<protein>
    <submittedName>
        <fullName evidence="1">Uncharacterized protein</fullName>
    </submittedName>
</protein>
<dbReference type="EMBL" id="AFWT01000021">
    <property type="protein sequence ID" value="EGV30069.1"/>
    <property type="molecule type" value="Genomic_DNA"/>
</dbReference>
<keyword evidence="2" id="KW-1185">Reference proteome</keyword>
<comment type="caution">
    <text evidence="1">The sequence shown here is derived from an EMBL/GenBank/DDBJ whole genome shotgun (WGS) entry which is preliminary data.</text>
</comment>
<evidence type="ECO:0000313" key="1">
    <source>
        <dbReference type="EMBL" id="EGV30069.1"/>
    </source>
</evidence>
<dbReference type="Proteomes" id="UP000004200">
    <property type="component" value="Unassembled WGS sequence"/>
</dbReference>
<organism evidence="1 2">
    <name type="scientific">Thiorhodococcus drewsii AZ1</name>
    <dbReference type="NCBI Taxonomy" id="765913"/>
    <lineage>
        <taxon>Bacteria</taxon>
        <taxon>Pseudomonadati</taxon>
        <taxon>Pseudomonadota</taxon>
        <taxon>Gammaproteobacteria</taxon>
        <taxon>Chromatiales</taxon>
        <taxon>Chromatiaceae</taxon>
        <taxon>Thiorhodococcus</taxon>
    </lineage>
</organism>
<sequence length="37" mass="4476">MERDLERMTNRLDLTDDQINRIKALFDAEKTNPELNR</sequence>
<name>G2E3X7_9GAMM</name>
<accession>G2E3X7</accession>